<dbReference type="EMBL" id="BGPR01000543">
    <property type="protein sequence ID" value="GBM25668.1"/>
    <property type="molecule type" value="Genomic_DNA"/>
</dbReference>
<organism evidence="2 3">
    <name type="scientific">Araneus ventricosus</name>
    <name type="common">Orbweaver spider</name>
    <name type="synonym">Epeira ventricosa</name>
    <dbReference type="NCBI Taxonomy" id="182803"/>
    <lineage>
        <taxon>Eukaryota</taxon>
        <taxon>Metazoa</taxon>
        <taxon>Ecdysozoa</taxon>
        <taxon>Arthropoda</taxon>
        <taxon>Chelicerata</taxon>
        <taxon>Arachnida</taxon>
        <taxon>Araneae</taxon>
        <taxon>Araneomorphae</taxon>
        <taxon>Entelegynae</taxon>
        <taxon>Araneoidea</taxon>
        <taxon>Araneidae</taxon>
        <taxon>Araneus</taxon>
    </lineage>
</organism>
<protein>
    <submittedName>
        <fullName evidence="2">Uncharacterized protein</fullName>
    </submittedName>
</protein>
<evidence type="ECO:0000313" key="2">
    <source>
        <dbReference type="EMBL" id="GBM25668.1"/>
    </source>
</evidence>
<gene>
    <name evidence="2" type="ORF">AVEN_207447_1</name>
</gene>
<keyword evidence="1" id="KW-0472">Membrane</keyword>
<dbReference type="Proteomes" id="UP000499080">
    <property type="component" value="Unassembled WGS sequence"/>
</dbReference>
<accession>A0A4Y2EC95</accession>
<name>A0A4Y2EC95_ARAVE</name>
<dbReference type="AlphaFoldDB" id="A0A4Y2EC95"/>
<comment type="caution">
    <text evidence="2">The sequence shown here is derived from an EMBL/GenBank/DDBJ whole genome shotgun (WGS) entry which is preliminary data.</text>
</comment>
<keyword evidence="1" id="KW-1133">Transmembrane helix</keyword>
<evidence type="ECO:0000313" key="3">
    <source>
        <dbReference type="Proteomes" id="UP000499080"/>
    </source>
</evidence>
<sequence length="139" mass="15449">MCVLAARASATDPYSFTICLSAVTSPFLLSLSVALLLSSLYPFYYVLSLKSVRAVQPRASFDHSQRDWNSEFSPPLFLSLCFSALKVYVVCRPLLPGVPVESRILRLSPWIAISAAEVALVEIHLKTSPVCRVEREWCP</sequence>
<proteinExistence type="predicted"/>
<reference evidence="2 3" key="1">
    <citation type="journal article" date="2019" name="Sci. Rep.">
        <title>Orb-weaving spider Araneus ventricosus genome elucidates the spidroin gene catalogue.</title>
        <authorList>
            <person name="Kono N."/>
            <person name="Nakamura H."/>
            <person name="Ohtoshi R."/>
            <person name="Moran D.A.P."/>
            <person name="Shinohara A."/>
            <person name="Yoshida Y."/>
            <person name="Fujiwara M."/>
            <person name="Mori M."/>
            <person name="Tomita M."/>
            <person name="Arakawa K."/>
        </authorList>
    </citation>
    <scope>NUCLEOTIDE SEQUENCE [LARGE SCALE GENOMIC DNA]</scope>
</reference>
<feature type="transmembrane region" description="Helical" evidence="1">
    <location>
        <begin position="27"/>
        <end position="47"/>
    </location>
</feature>
<evidence type="ECO:0000256" key="1">
    <source>
        <dbReference type="SAM" id="Phobius"/>
    </source>
</evidence>
<keyword evidence="3" id="KW-1185">Reference proteome</keyword>
<keyword evidence="1" id="KW-0812">Transmembrane</keyword>